<accession>A0A5D3CBV4</accession>
<keyword evidence="1" id="KW-0548">Nucleotidyltransferase</keyword>
<proteinExistence type="predicted"/>
<evidence type="ECO:0000313" key="2">
    <source>
        <dbReference type="Proteomes" id="UP000321947"/>
    </source>
</evidence>
<dbReference type="Proteomes" id="UP000321947">
    <property type="component" value="Unassembled WGS sequence"/>
</dbReference>
<dbReference type="GO" id="GO:0003964">
    <property type="term" value="F:RNA-directed DNA polymerase activity"/>
    <property type="evidence" value="ECO:0007669"/>
    <property type="project" value="UniProtKB-KW"/>
</dbReference>
<dbReference type="AlphaFoldDB" id="A0A5D3CBV4"/>
<reference evidence="1 2" key="1">
    <citation type="submission" date="2019-08" db="EMBL/GenBank/DDBJ databases">
        <title>Draft genome sequences of two oriental melons (Cucumis melo L. var makuwa).</title>
        <authorList>
            <person name="Kwon S.-Y."/>
        </authorList>
    </citation>
    <scope>NUCLEOTIDE SEQUENCE [LARGE SCALE GENOMIC DNA]</scope>
    <source>
        <strain evidence="2">cv. Chang Bougi</strain>
        <tissue evidence="1">Leaf</tissue>
    </source>
</reference>
<dbReference type="EMBL" id="SSTD01011970">
    <property type="protein sequence ID" value="TYK09333.1"/>
    <property type="molecule type" value="Genomic_DNA"/>
</dbReference>
<comment type="caution">
    <text evidence="1">The sequence shown here is derived from an EMBL/GenBank/DDBJ whole genome shotgun (WGS) entry which is preliminary data.</text>
</comment>
<protein>
    <submittedName>
        <fullName evidence="1">Reverse transcriptase</fullName>
    </submittedName>
</protein>
<name>A0A5D3CBV4_CUCMM</name>
<keyword evidence="1" id="KW-0808">Transferase</keyword>
<organism evidence="1 2">
    <name type="scientific">Cucumis melo var. makuwa</name>
    <name type="common">Oriental melon</name>
    <dbReference type="NCBI Taxonomy" id="1194695"/>
    <lineage>
        <taxon>Eukaryota</taxon>
        <taxon>Viridiplantae</taxon>
        <taxon>Streptophyta</taxon>
        <taxon>Embryophyta</taxon>
        <taxon>Tracheophyta</taxon>
        <taxon>Spermatophyta</taxon>
        <taxon>Magnoliopsida</taxon>
        <taxon>eudicotyledons</taxon>
        <taxon>Gunneridae</taxon>
        <taxon>Pentapetalae</taxon>
        <taxon>rosids</taxon>
        <taxon>fabids</taxon>
        <taxon>Cucurbitales</taxon>
        <taxon>Cucurbitaceae</taxon>
        <taxon>Benincaseae</taxon>
        <taxon>Cucumis</taxon>
    </lineage>
</organism>
<keyword evidence="1" id="KW-0695">RNA-directed DNA polymerase</keyword>
<gene>
    <name evidence="1" type="ORF">E5676_scaffold249G00120</name>
</gene>
<evidence type="ECO:0000313" key="1">
    <source>
        <dbReference type="EMBL" id="TYK09333.1"/>
    </source>
</evidence>
<sequence length="132" mass="14978">MCLEQSVGVFKGEKLNGQNYFSWSHSIKMILKPDIASPEDMGEKGNVDEIKRGSVHEVVAKTEIDETKQDHSSNLHEYDLSLDIPVALRKSIKSYTKHSICNYVSHKNLSPQFRDFTAGLNLPLYLIIFILP</sequence>